<name>A0A563U7T9_9SPHI</name>
<dbReference type="Pfam" id="PF13619">
    <property type="entry name" value="KTSC"/>
    <property type="match status" value="1"/>
</dbReference>
<dbReference type="EMBL" id="VOEJ01000006">
    <property type="protein sequence ID" value="TWR27441.1"/>
    <property type="molecule type" value="Genomic_DNA"/>
</dbReference>
<organism evidence="2 3">
    <name type="scientific">Mucilaginibacter pallidiroseus</name>
    <dbReference type="NCBI Taxonomy" id="2599295"/>
    <lineage>
        <taxon>Bacteria</taxon>
        <taxon>Pseudomonadati</taxon>
        <taxon>Bacteroidota</taxon>
        <taxon>Sphingobacteriia</taxon>
        <taxon>Sphingobacteriales</taxon>
        <taxon>Sphingobacteriaceae</taxon>
        <taxon>Mucilaginibacter</taxon>
    </lineage>
</organism>
<evidence type="ECO:0000259" key="1">
    <source>
        <dbReference type="Pfam" id="PF13619"/>
    </source>
</evidence>
<gene>
    <name evidence="2" type="ORF">FPZ43_13250</name>
</gene>
<accession>A0A563U7T9</accession>
<dbReference type="Proteomes" id="UP000320042">
    <property type="component" value="Unassembled WGS sequence"/>
</dbReference>
<reference evidence="2 3" key="1">
    <citation type="submission" date="2019-07" db="EMBL/GenBank/DDBJ databases">
        <authorList>
            <person name="Kim J."/>
        </authorList>
    </citation>
    <scope>NUCLEOTIDE SEQUENCE [LARGE SCALE GENOMIC DNA]</scope>
    <source>
        <strain evidence="3">dk17</strain>
    </source>
</reference>
<proteinExistence type="predicted"/>
<comment type="caution">
    <text evidence="2">The sequence shown here is derived from an EMBL/GenBank/DDBJ whole genome shotgun (WGS) entry which is preliminary data.</text>
</comment>
<dbReference type="OrthoDB" id="8450910at2"/>
<feature type="domain" description="KTSC" evidence="1">
    <location>
        <begin position="8"/>
        <end position="65"/>
    </location>
</feature>
<sequence>MYRVPVHSSALQSVGYDADAEVLELEFHDNGGVWQYLNIKPSVFKKFARSQSLGNYFVTKIKGKYPEKKVG</sequence>
<dbReference type="AlphaFoldDB" id="A0A563U7T9"/>
<evidence type="ECO:0000313" key="3">
    <source>
        <dbReference type="Proteomes" id="UP000320042"/>
    </source>
</evidence>
<dbReference type="InterPro" id="IPR025309">
    <property type="entry name" value="KTSC_dom"/>
</dbReference>
<evidence type="ECO:0000313" key="2">
    <source>
        <dbReference type="EMBL" id="TWR27441.1"/>
    </source>
</evidence>
<dbReference type="RefSeq" id="WP_146382410.1">
    <property type="nucleotide sequence ID" value="NZ_VOEJ01000006.1"/>
</dbReference>
<keyword evidence="3" id="KW-1185">Reference proteome</keyword>
<protein>
    <submittedName>
        <fullName evidence="2">KTSC domain-containing protein</fullName>
    </submittedName>
</protein>